<dbReference type="Proteomes" id="UP000317982">
    <property type="component" value="Unassembled WGS sequence"/>
</dbReference>
<dbReference type="RefSeq" id="WP_142702499.1">
    <property type="nucleotide sequence ID" value="NZ_VIRS01000001.1"/>
</dbReference>
<reference evidence="7 8" key="1">
    <citation type="submission" date="2019-07" db="EMBL/GenBank/DDBJ databases">
        <title>Cryptosporangium phraense sp. nov., isolated from plant litter.</title>
        <authorList>
            <person name="Suriyachadkun C."/>
        </authorList>
    </citation>
    <scope>NUCLEOTIDE SEQUENCE [LARGE SCALE GENOMIC DNA]</scope>
    <source>
        <strain evidence="7 8">A-T 5661</strain>
    </source>
</reference>
<evidence type="ECO:0000313" key="8">
    <source>
        <dbReference type="Proteomes" id="UP000317982"/>
    </source>
</evidence>
<feature type="binding site" evidence="6">
    <location>
        <position position="125"/>
    </location>
    <ligand>
        <name>Fe cation</name>
        <dbReference type="ChEBI" id="CHEBI:24875"/>
    </ligand>
</feature>
<keyword evidence="3 6" id="KW-0378">Hydrolase</keyword>
<sequence length="212" mass="22535">MPVTTVDDSLAAQVKTLLTAPRPWTIVPVGSPVLRRPAARYEGQLPDDLLAELLDAMRAHLPGVGVGLAAPQVGIPLAMAVIDDPARIAPELAAARERPPQAPLDLVNPSVTPLGDETVAFYEGCLSVDGLTAVVARHRRVRLTAADRSGRTYALELSGWPARIAQHEADHLDGILYLDRAEPRSISTTAAYGQYWSDPTPARAATALGFPA</sequence>
<dbReference type="InParanoid" id="A0A545AZX6"/>
<dbReference type="EC" id="3.5.1.88" evidence="6"/>
<keyword evidence="2 6" id="KW-0479">Metal-binding</keyword>
<dbReference type="GO" id="GO:0046872">
    <property type="term" value="F:metal ion binding"/>
    <property type="evidence" value="ECO:0007669"/>
    <property type="project" value="UniProtKB-KW"/>
</dbReference>
<dbReference type="NCBIfam" id="NF001159">
    <property type="entry name" value="PRK00150.1-3"/>
    <property type="match status" value="1"/>
</dbReference>
<dbReference type="PANTHER" id="PTHR10458">
    <property type="entry name" value="PEPTIDE DEFORMYLASE"/>
    <property type="match status" value="1"/>
</dbReference>
<comment type="caution">
    <text evidence="7">The sequence shown here is derived from an EMBL/GenBank/DDBJ whole genome shotgun (WGS) entry which is preliminary data.</text>
</comment>
<evidence type="ECO:0000256" key="4">
    <source>
        <dbReference type="ARBA" id="ARBA00022917"/>
    </source>
</evidence>
<name>A0A545AZX6_9ACTN</name>
<dbReference type="CDD" id="cd00487">
    <property type="entry name" value="Pep_deformylase"/>
    <property type="match status" value="1"/>
</dbReference>
<comment type="similarity">
    <text evidence="1 6">Belongs to the polypeptide deformylase family.</text>
</comment>
<proteinExistence type="inferred from homology"/>
<dbReference type="InterPro" id="IPR023635">
    <property type="entry name" value="Peptide_deformylase"/>
</dbReference>
<feature type="active site" evidence="6">
    <location>
        <position position="168"/>
    </location>
</feature>
<evidence type="ECO:0000256" key="5">
    <source>
        <dbReference type="ARBA" id="ARBA00023004"/>
    </source>
</evidence>
<evidence type="ECO:0000256" key="6">
    <source>
        <dbReference type="HAMAP-Rule" id="MF_00163"/>
    </source>
</evidence>
<organism evidence="7 8">
    <name type="scientific">Cryptosporangium phraense</name>
    <dbReference type="NCBI Taxonomy" id="2593070"/>
    <lineage>
        <taxon>Bacteria</taxon>
        <taxon>Bacillati</taxon>
        <taxon>Actinomycetota</taxon>
        <taxon>Actinomycetes</taxon>
        <taxon>Cryptosporangiales</taxon>
        <taxon>Cryptosporangiaceae</taxon>
        <taxon>Cryptosporangium</taxon>
    </lineage>
</organism>
<dbReference type="Pfam" id="PF01327">
    <property type="entry name" value="Pep_deformylase"/>
    <property type="match status" value="1"/>
</dbReference>
<dbReference type="OrthoDB" id="9804313at2"/>
<accession>A0A545AZX6</accession>
<dbReference type="Gene3D" id="3.90.45.10">
    <property type="entry name" value="Peptide deformylase"/>
    <property type="match status" value="1"/>
</dbReference>
<dbReference type="PANTHER" id="PTHR10458:SF2">
    <property type="entry name" value="PEPTIDE DEFORMYLASE, MITOCHONDRIAL"/>
    <property type="match status" value="1"/>
</dbReference>
<dbReference type="PIRSF" id="PIRSF004749">
    <property type="entry name" value="Pep_def"/>
    <property type="match status" value="1"/>
</dbReference>
<keyword evidence="8" id="KW-1185">Reference proteome</keyword>
<gene>
    <name evidence="6" type="primary">def</name>
    <name evidence="7" type="ORF">FL583_00970</name>
</gene>
<evidence type="ECO:0000256" key="2">
    <source>
        <dbReference type="ARBA" id="ARBA00022723"/>
    </source>
</evidence>
<protein>
    <recommendedName>
        <fullName evidence="6">Peptide deformylase</fullName>
        <shortName evidence="6">PDF</shortName>
        <ecNumber evidence="6">3.5.1.88</ecNumber>
    </recommendedName>
    <alternativeName>
        <fullName evidence="6">Polypeptide deformylase</fullName>
    </alternativeName>
</protein>
<dbReference type="SUPFAM" id="SSF56420">
    <property type="entry name" value="Peptide deformylase"/>
    <property type="match status" value="1"/>
</dbReference>
<dbReference type="HAMAP" id="MF_00163">
    <property type="entry name" value="Pep_deformylase"/>
    <property type="match status" value="1"/>
</dbReference>
<comment type="catalytic activity">
    <reaction evidence="6">
        <text>N-terminal N-formyl-L-methionyl-[peptide] + H2O = N-terminal L-methionyl-[peptide] + formate</text>
        <dbReference type="Rhea" id="RHEA:24420"/>
        <dbReference type="Rhea" id="RHEA-COMP:10639"/>
        <dbReference type="Rhea" id="RHEA-COMP:10640"/>
        <dbReference type="ChEBI" id="CHEBI:15377"/>
        <dbReference type="ChEBI" id="CHEBI:15740"/>
        <dbReference type="ChEBI" id="CHEBI:49298"/>
        <dbReference type="ChEBI" id="CHEBI:64731"/>
        <dbReference type="EC" id="3.5.1.88"/>
    </reaction>
</comment>
<evidence type="ECO:0000313" key="7">
    <source>
        <dbReference type="EMBL" id="TQS46881.1"/>
    </source>
</evidence>
<dbReference type="AlphaFoldDB" id="A0A545AZX6"/>
<dbReference type="EMBL" id="VIRS01000001">
    <property type="protein sequence ID" value="TQS46881.1"/>
    <property type="molecule type" value="Genomic_DNA"/>
</dbReference>
<keyword evidence="4 6" id="KW-0648">Protein biosynthesis</keyword>
<evidence type="ECO:0000256" key="3">
    <source>
        <dbReference type="ARBA" id="ARBA00022801"/>
    </source>
</evidence>
<feature type="binding site" evidence="6">
    <location>
        <position position="167"/>
    </location>
    <ligand>
        <name>Fe cation</name>
        <dbReference type="ChEBI" id="CHEBI:24875"/>
    </ligand>
</feature>
<comment type="cofactor">
    <cofactor evidence="6">
        <name>Fe(2+)</name>
        <dbReference type="ChEBI" id="CHEBI:29033"/>
    </cofactor>
    <text evidence="6">Binds 1 Fe(2+) ion.</text>
</comment>
<dbReference type="GO" id="GO:0006412">
    <property type="term" value="P:translation"/>
    <property type="evidence" value="ECO:0007669"/>
    <property type="project" value="UniProtKB-UniRule"/>
</dbReference>
<dbReference type="GO" id="GO:0042586">
    <property type="term" value="F:peptide deformylase activity"/>
    <property type="evidence" value="ECO:0007669"/>
    <property type="project" value="UniProtKB-UniRule"/>
</dbReference>
<dbReference type="FunFam" id="3.90.45.10:FF:000003">
    <property type="entry name" value="Peptide deformylase"/>
    <property type="match status" value="1"/>
</dbReference>
<dbReference type="PRINTS" id="PR01576">
    <property type="entry name" value="PDEFORMYLASE"/>
</dbReference>
<feature type="binding site" evidence="6">
    <location>
        <position position="171"/>
    </location>
    <ligand>
        <name>Fe cation</name>
        <dbReference type="ChEBI" id="CHEBI:24875"/>
    </ligand>
</feature>
<dbReference type="InterPro" id="IPR036821">
    <property type="entry name" value="Peptide_deformylase_sf"/>
</dbReference>
<evidence type="ECO:0000256" key="1">
    <source>
        <dbReference type="ARBA" id="ARBA00010759"/>
    </source>
</evidence>
<keyword evidence="5 6" id="KW-0408">Iron</keyword>
<comment type="function">
    <text evidence="6">Removes the formyl group from the N-terminal Met of newly synthesized proteins. Requires at least a dipeptide for an efficient rate of reaction. N-terminal L-methionine is a prerequisite for activity but the enzyme has broad specificity at other positions.</text>
</comment>